<dbReference type="EMBL" id="RBZV01000001">
    <property type="protein sequence ID" value="RKP52011.1"/>
    <property type="molecule type" value="Genomic_DNA"/>
</dbReference>
<name>A0A494XQV2_9BURK</name>
<dbReference type="AlphaFoldDB" id="A0A494XQV2"/>
<dbReference type="OrthoDB" id="9100059at2"/>
<dbReference type="Proteomes" id="UP000280434">
    <property type="component" value="Unassembled WGS sequence"/>
</dbReference>
<evidence type="ECO:0008006" key="4">
    <source>
        <dbReference type="Google" id="ProtNLM"/>
    </source>
</evidence>
<evidence type="ECO:0000313" key="2">
    <source>
        <dbReference type="EMBL" id="RKP52011.1"/>
    </source>
</evidence>
<comment type="caution">
    <text evidence="2">The sequence shown here is derived from an EMBL/GenBank/DDBJ whole genome shotgun (WGS) entry which is preliminary data.</text>
</comment>
<evidence type="ECO:0000256" key="1">
    <source>
        <dbReference type="SAM" id="SignalP"/>
    </source>
</evidence>
<reference evidence="2 3" key="1">
    <citation type="submission" date="2018-10" db="EMBL/GenBank/DDBJ databases">
        <title>Paraburkholderia sp. 7MK8-2, isolated from soil.</title>
        <authorList>
            <person name="Gao Z.-H."/>
            <person name="Qiu L.-H."/>
        </authorList>
    </citation>
    <scope>NUCLEOTIDE SEQUENCE [LARGE SCALE GENOMIC DNA]</scope>
    <source>
        <strain evidence="2 3">7MK8-2</strain>
    </source>
</reference>
<feature type="chain" id="PRO_5019799366" description="Adhesin" evidence="1">
    <location>
        <begin position="34"/>
        <end position="163"/>
    </location>
</feature>
<keyword evidence="3" id="KW-1185">Reference proteome</keyword>
<protein>
    <recommendedName>
        <fullName evidence="4">Adhesin</fullName>
    </recommendedName>
</protein>
<evidence type="ECO:0000313" key="3">
    <source>
        <dbReference type="Proteomes" id="UP000280434"/>
    </source>
</evidence>
<keyword evidence="1" id="KW-0732">Signal</keyword>
<sequence length="163" mass="16058">MSAPFFPNRTRNVLAACLPGLVGALALSVSAWAAAQSAEPGDIVVERRVMTSDAFEPVPKQDDPVAVKASTFPTQTFDASVATLVSDLDLTGARGSLGVATNDGVNAAGLQALTRLTNGVAPNVGAGLGTGSLAQSGNSLGGTVVNSVTGTLAPLGAALGALK</sequence>
<accession>A0A494XQV2</accession>
<dbReference type="RefSeq" id="WP_121274724.1">
    <property type="nucleotide sequence ID" value="NZ_RBZV01000001.1"/>
</dbReference>
<feature type="signal peptide" evidence="1">
    <location>
        <begin position="1"/>
        <end position="33"/>
    </location>
</feature>
<organism evidence="2 3">
    <name type="scientific">Trinickia fusca</name>
    <dbReference type="NCBI Taxonomy" id="2419777"/>
    <lineage>
        <taxon>Bacteria</taxon>
        <taxon>Pseudomonadati</taxon>
        <taxon>Pseudomonadota</taxon>
        <taxon>Betaproteobacteria</taxon>
        <taxon>Burkholderiales</taxon>
        <taxon>Burkholderiaceae</taxon>
        <taxon>Trinickia</taxon>
    </lineage>
</organism>
<proteinExistence type="predicted"/>
<gene>
    <name evidence="2" type="ORF">D7S89_00120</name>
</gene>